<dbReference type="InterPro" id="IPR036890">
    <property type="entry name" value="HATPase_C_sf"/>
</dbReference>
<dbReference type="EC" id="2.7.13.3" evidence="3"/>
<evidence type="ECO:0000256" key="4">
    <source>
        <dbReference type="ARBA" id="ARBA00022553"/>
    </source>
</evidence>
<keyword evidence="10 11" id="KW-0472">Membrane</keyword>
<dbReference type="Gene3D" id="3.30.565.10">
    <property type="entry name" value="Histidine kinase-like ATPase, C-terminal domain"/>
    <property type="match status" value="1"/>
</dbReference>
<evidence type="ECO:0000256" key="7">
    <source>
        <dbReference type="ARBA" id="ARBA00022777"/>
    </source>
</evidence>
<dbReference type="PANTHER" id="PTHR45436">
    <property type="entry name" value="SENSOR HISTIDINE KINASE YKOH"/>
    <property type="match status" value="1"/>
</dbReference>
<dbReference type="SMART" id="SM00388">
    <property type="entry name" value="HisKA"/>
    <property type="match status" value="1"/>
</dbReference>
<dbReference type="SMART" id="SM00387">
    <property type="entry name" value="HATPase_c"/>
    <property type="match status" value="1"/>
</dbReference>
<sequence length="432" mass="46491">MANTVWLEARKEATIAAATDRLGQLKTTIKSDVPGIDLIQVVGPDHHVIASSPAARGLPPLSSAWPAAEDPQEDVQNCAEGSVGCVRLSALRVTSAPDSPVVYAGKRAPAEGATGLINAIFLTQGIALIILAVVTTWKVTERTLRPVEAIRAELAAINVNDLSSRVPETSGDDEIARLARTVNSTLERLEHARGRMELALNQQRQFAADASHELRTPVAGLRAQLEEAQLHPSETDLAELLGHSLRDVDRLQSIIADLLLLERVDAEVLRPKEPVDLSSAVRAEVSRRADPGRIRLRLSPDVTIDAIHTQIGRVITNLLDNAERHARHTVSVEVRKHQDGAELLVDDDGDGIALADRERIFQRFTRLDAARSRDRGGTGLGLAITRDIVQAHGGTIEVGASPTGGARFTITIPLTEPSRSTPNTSHSTHTPA</sequence>
<reference evidence="15" key="1">
    <citation type="journal article" date="2019" name="Int. J. Syst. Evol. Microbiol.">
        <title>The Global Catalogue of Microorganisms (GCM) 10K type strain sequencing project: providing services to taxonomists for standard genome sequencing and annotation.</title>
        <authorList>
            <consortium name="The Broad Institute Genomics Platform"/>
            <consortium name="The Broad Institute Genome Sequencing Center for Infectious Disease"/>
            <person name="Wu L."/>
            <person name="Ma J."/>
        </authorList>
    </citation>
    <scope>NUCLEOTIDE SEQUENCE [LARGE SCALE GENOMIC DNA]</scope>
    <source>
        <strain evidence="15">CCUG 49560</strain>
    </source>
</reference>
<dbReference type="CDD" id="cd00082">
    <property type="entry name" value="HisKA"/>
    <property type="match status" value="1"/>
</dbReference>
<evidence type="ECO:0000313" key="14">
    <source>
        <dbReference type="EMBL" id="MFC4588547.1"/>
    </source>
</evidence>
<dbReference type="SUPFAM" id="SSF47384">
    <property type="entry name" value="Homodimeric domain of signal transducing histidine kinase"/>
    <property type="match status" value="1"/>
</dbReference>
<dbReference type="InterPro" id="IPR003660">
    <property type="entry name" value="HAMP_dom"/>
</dbReference>
<dbReference type="PROSITE" id="PS50109">
    <property type="entry name" value="HIS_KIN"/>
    <property type="match status" value="1"/>
</dbReference>
<feature type="domain" description="HAMP" evidence="13">
    <location>
        <begin position="141"/>
        <end position="194"/>
    </location>
</feature>
<comment type="caution">
    <text evidence="14">The sequence shown here is derived from an EMBL/GenBank/DDBJ whole genome shotgun (WGS) entry which is preliminary data.</text>
</comment>
<dbReference type="SUPFAM" id="SSF158472">
    <property type="entry name" value="HAMP domain-like"/>
    <property type="match status" value="1"/>
</dbReference>
<evidence type="ECO:0000256" key="9">
    <source>
        <dbReference type="ARBA" id="ARBA00023012"/>
    </source>
</evidence>
<evidence type="ECO:0000259" key="13">
    <source>
        <dbReference type="PROSITE" id="PS50885"/>
    </source>
</evidence>
<dbReference type="Gene3D" id="1.10.287.130">
    <property type="match status" value="1"/>
</dbReference>
<evidence type="ECO:0000256" key="8">
    <source>
        <dbReference type="ARBA" id="ARBA00022989"/>
    </source>
</evidence>
<dbReference type="InterPro" id="IPR036097">
    <property type="entry name" value="HisK_dim/P_sf"/>
</dbReference>
<gene>
    <name evidence="14" type="ORF">ACFO8L_20830</name>
</gene>
<dbReference type="EMBL" id="JBHSFN010000012">
    <property type="protein sequence ID" value="MFC4588547.1"/>
    <property type="molecule type" value="Genomic_DNA"/>
</dbReference>
<dbReference type="PROSITE" id="PS50885">
    <property type="entry name" value="HAMP"/>
    <property type="match status" value="1"/>
</dbReference>
<evidence type="ECO:0000256" key="1">
    <source>
        <dbReference type="ARBA" id="ARBA00000085"/>
    </source>
</evidence>
<dbReference type="InterPro" id="IPR004358">
    <property type="entry name" value="Sig_transdc_His_kin-like_C"/>
</dbReference>
<dbReference type="Pfam" id="PF00512">
    <property type="entry name" value="HisKA"/>
    <property type="match status" value="1"/>
</dbReference>
<evidence type="ECO:0000313" key="15">
    <source>
        <dbReference type="Proteomes" id="UP001595891"/>
    </source>
</evidence>
<comment type="catalytic activity">
    <reaction evidence="1">
        <text>ATP + protein L-histidine = ADP + protein N-phospho-L-histidine.</text>
        <dbReference type="EC" id="2.7.13.3"/>
    </reaction>
</comment>
<dbReference type="Proteomes" id="UP001595891">
    <property type="component" value="Unassembled WGS sequence"/>
</dbReference>
<dbReference type="Pfam" id="PF02518">
    <property type="entry name" value="HATPase_c"/>
    <property type="match status" value="1"/>
</dbReference>
<evidence type="ECO:0000256" key="10">
    <source>
        <dbReference type="ARBA" id="ARBA00023136"/>
    </source>
</evidence>
<comment type="subcellular location">
    <subcellularLocation>
        <location evidence="2">Cell membrane</location>
    </subcellularLocation>
</comment>
<dbReference type="CDD" id="cd00075">
    <property type="entry name" value="HATPase"/>
    <property type="match status" value="1"/>
</dbReference>
<dbReference type="RefSeq" id="WP_262847154.1">
    <property type="nucleotide sequence ID" value="NZ_JANZYP010000058.1"/>
</dbReference>
<feature type="domain" description="Histidine kinase" evidence="12">
    <location>
        <begin position="209"/>
        <end position="416"/>
    </location>
</feature>
<evidence type="ECO:0000256" key="3">
    <source>
        <dbReference type="ARBA" id="ARBA00012438"/>
    </source>
</evidence>
<evidence type="ECO:0000256" key="5">
    <source>
        <dbReference type="ARBA" id="ARBA00022679"/>
    </source>
</evidence>
<keyword evidence="15" id="KW-1185">Reference proteome</keyword>
<dbReference type="GO" id="GO:0016301">
    <property type="term" value="F:kinase activity"/>
    <property type="evidence" value="ECO:0007669"/>
    <property type="project" value="UniProtKB-KW"/>
</dbReference>
<keyword evidence="7 14" id="KW-0418">Kinase</keyword>
<dbReference type="SUPFAM" id="SSF55874">
    <property type="entry name" value="ATPase domain of HSP90 chaperone/DNA topoisomerase II/histidine kinase"/>
    <property type="match status" value="1"/>
</dbReference>
<dbReference type="SMART" id="SM00304">
    <property type="entry name" value="HAMP"/>
    <property type="match status" value="1"/>
</dbReference>
<name>A0ABV9EIV9_9ACTN</name>
<keyword evidence="4" id="KW-0597">Phosphoprotein</keyword>
<dbReference type="CDD" id="cd06225">
    <property type="entry name" value="HAMP"/>
    <property type="match status" value="1"/>
</dbReference>
<feature type="transmembrane region" description="Helical" evidence="11">
    <location>
        <begin position="116"/>
        <end position="137"/>
    </location>
</feature>
<organism evidence="14 15">
    <name type="scientific">Sphaerisporangium corydalis</name>
    <dbReference type="NCBI Taxonomy" id="1441875"/>
    <lineage>
        <taxon>Bacteria</taxon>
        <taxon>Bacillati</taxon>
        <taxon>Actinomycetota</taxon>
        <taxon>Actinomycetes</taxon>
        <taxon>Streptosporangiales</taxon>
        <taxon>Streptosporangiaceae</taxon>
        <taxon>Sphaerisporangium</taxon>
    </lineage>
</organism>
<keyword evidence="8 11" id="KW-1133">Transmembrane helix</keyword>
<dbReference type="PRINTS" id="PR00344">
    <property type="entry name" value="BCTRLSENSOR"/>
</dbReference>
<dbReference type="Pfam" id="PF00672">
    <property type="entry name" value="HAMP"/>
    <property type="match status" value="1"/>
</dbReference>
<keyword evidence="9" id="KW-0902">Two-component regulatory system</keyword>
<keyword evidence="6 11" id="KW-0812">Transmembrane</keyword>
<dbReference type="InterPro" id="IPR003661">
    <property type="entry name" value="HisK_dim/P_dom"/>
</dbReference>
<dbReference type="InterPro" id="IPR050428">
    <property type="entry name" value="TCS_sensor_his_kinase"/>
</dbReference>
<evidence type="ECO:0000256" key="6">
    <source>
        <dbReference type="ARBA" id="ARBA00022692"/>
    </source>
</evidence>
<evidence type="ECO:0000256" key="2">
    <source>
        <dbReference type="ARBA" id="ARBA00004236"/>
    </source>
</evidence>
<dbReference type="InterPro" id="IPR005467">
    <property type="entry name" value="His_kinase_dom"/>
</dbReference>
<proteinExistence type="predicted"/>
<dbReference type="PANTHER" id="PTHR45436:SF5">
    <property type="entry name" value="SENSOR HISTIDINE KINASE TRCS"/>
    <property type="match status" value="1"/>
</dbReference>
<keyword evidence="5" id="KW-0808">Transferase</keyword>
<protein>
    <recommendedName>
        <fullName evidence="3">histidine kinase</fullName>
        <ecNumber evidence="3">2.7.13.3</ecNumber>
    </recommendedName>
</protein>
<accession>A0ABV9EIV9</accession>
<dbReference type="Gene3D" id="6.10.340.10">
    <property type="match status" value="1"/>
</dbReference>
<evidence type="ECO:0000256" key="11">
    <source>
        <dbReference type="SAM" id="Phobius"/>
    </source>
</evidence>
<dbReference type="InterPro" id="IPR003594">
    <property type="entry name" value="HATPase_dom"/>
</dbReference>
<evidence type="ECO:0000259" key="12">
    <source>
        <dbReference type="PROSITE" id="PS50109"/>
    </source>
</evidence>